<reference evidence="2 3" key="1">
    <citation type="journal article" date="2009" name="Science">
        <title>Green evolution and dynamic adaptations revealed by genomes of the marine picoeukaryotes Micromonas.</title>
        <authorList>
            <person name="Worden A.Z."/>
            <person name="Lee J.H."/>
            <person name="Mock T."/>
            <person name="Rouze P."/>
            <person name="Simmons M.P."/>
            <person name="Aerts A.L."/>
            <person name="Allen A.E."/>
            <person name="Cuvelier M.L."/>
            <person name="Derelle E."/>
            <person name="Everett M.V."/>
            <person name="Foulon E."/>
            <person name="Grimwood J."/>
            <person name="Gundlach H."/>
            <person name="Henrissat B."/>
            <person name="Napoli C."/>
            <person name="McDonald S.M."/>
            <person name="Parker M.S."/>
            <person name="Rombauts S."/>
            <person name="Salamov A."/>
            <person name="Von Dassow P."/>
            <person name="Badger J.H."/>
            <person name="Coutinho P.M."/>
            <person name="Demir E."/>
            <person name="Dubchak I."/>
            <person name="Gentemann C."/>
            <person name="Eikrem W."/>
            <person name="Gready J.E."/>
            <person name="John U."/>
            <person name="Lanier W."/>
            <person name="Lindquist E.A."/>
            <person name="Lucas S."/>
            <person name="Mayer K.F."/>
            <person name="Moreau H."/>
            <person name="Not F."/>
            <person name="Otillar R."/>
            <person name="Panaud O."/>
            <person name="Pangilinan J."/>
            <person name="Paulsen I."/>
            <person name="Piegu B."/>
            <person name="Poliakov A."/>
            <person name="Robbens S."/>
            <person name="Schmutz J."/>
            <person name="Toulza E."/>
            <person name="Wyss T."/>
            <person name="Zelensky A."/>
            <person name="Zhou K."/>
            <person name="Armbrust E.V."/>
            <person name="Bhattacharya D."/>
            <person name="Goodenough U.W."/>
            <person name="Van de Peer Y."/>
            <person name="Grigoriev I.V."/>
        </authorList>
    </citation>
    <scope>NUCLEOTIDE SEQUENCE [LARGE SCALE GENOMIC DNA]</scope>
    <source>
        <strain evidence="2 3">CCMP1545</strain>
    </source>
</reference>
<dbReference type="KEGG" id="mpp:MICPUCDRAFT_49978"/>
<dbReference type="EMBL" id="GG663735">
    <property type="protein sequence ID" value="EEH60107.1"/>
    <property type="molecule type" value="Genomic_DNA"/>
</dbReference>
<organism evidence="3">
    <name type="scientific">Micromonas pusilla (strain CCMP1545)</name>
    <name type="common">Picoplanktonic green alga</name>
    <dbReference type="NCBI Taxonomy" id="564608"/>
    <lineage>
        <taxon>Eukaryota</taxon>
        <taxon>Viridiplantae</taxon>
        <taxon>Chlorophyta</taxon>
        <taxon>Mamiellophyceae</taxon>
        <taxon>Mamiellales</taxon>
        <taxon>Mamiellaceae</taxon>
        <taxon>Micromonas</taxon>
    </lineage>
</organism>
<accession>C1MGX9</accession>
<gene>
    <name evidence="2" type="ORF">MICPUCDRAFT_49978</name>
</gene>
<name>C1MGX9_MICPC</name>
<dbReference type="PANTHER" id="PTHR36403">
    <property type="entry name" value="PROTEIN COFACTOR ASSEMBLY OF COMPLEX C SUBUNIT B CCB2, CHLOROPLASTIC"/>
    <property type="match status" value="1"/>
</dbReference>
<dbReference type="OrthoDB" id="514937at2759"/>
<dbReference type="Proteomes" id="UP000001876">
    <property type="component" value="Unassembled WGS sequence"/>
</dbReference>
<dbReference type="InterPro" id="IPR021325">
    <property type="entry name" value="CCB2/CCB4"/>
</dbReference>
<proteinExistence type="predicted"/>
<dbReference type="OMA" id="DWFEKQI"/>
<evidence type="ECO:0000313" key="3">
    <source>
        <dbReference type="Proteomes" id="UP000001876"/>
    </source>
</evidence>
<protein>
    <submittedName>
        <fullName evidence="2">Predicted protein</fullName>
    </submittedName>
</protein>
<dbReference type="GO" id="GO:0010190">
    <property type="term" value="P:cytochrome b6f complex assembly"/>
    <property type="evidence" value="ECO:0007669"/>
    <property type="project" value="InterPro"/>
</dbReference>
<dbReference type="Pfam" id="PF11152">
    <property type="entry name" value="CCB2_CCB4"/>
    <property type="match status" value="1"/>
</dbReference>
<evidence type="ECO:0000313" key="2">
    <source>
        <dbReference type="EMBL" id="EEH60107.1"/>
    </source>
</evidence>
<feature type="region of interest" description="Disordered" evidence="1">
    <location>
        <begin position="1"/>
        <end position="41"/>
    </location>
</feature>
<dbReference type="PANTHER" id="PTHR36403:SF1">
    <property type="entry name" value="PROTEIN COFACTOR ASSEMBLY OF COMPLEX C SUBUNIT B CCB2, CHLOROPLASTIC"/>
    <property type="match status" value="1"/>
</dbReference>
<dbReference type="eggNOG" id="ENOG502QQM6">
    <property type="taxonomic scope" value="Eukaryota"/>
</dbReference>
<dbReference type="STRING" id="564608.C1MGX9"/>
<dbReference type="RefSeq" id="XP_003054855.1">
    <property type="nucleotide sequence ID" value="XM_003054809.1"/>
</dbReference>
<evidence type="ECO:0000256" key="1">
    <source>
        <dbReference type="SAM" id="MobiDB-lite"/>
    </source>
</evidence>
<sequence length="280" mass="29355">MSAATASVAAPRLTSRRARRLRDDARAPVHRPRRAFPPRGARAAAQDDDFAVFRFTLGIPGFDDADIPRVVGLLGAGLLVANHLASSNPSDAQARTELVGAALSAACVATPYFGRRIDEASAGVRGGALDVPGAEQVFAFADDVDDAAKADIAWGTYALLTQTNARGVIVLDADGRVRCARGSVRLPSTGVAPPGPSSAVVADLTRTIRASGCVPDGGEEEVYLADRGAIDRVGANEWGWMPPGAESVFVARNLLLASDEPRAFSKKQRSWARAIAKKLS</sequence>
<dbReference type="GeneID" id="9680264"/>
<dbReference type="AlphaFoldDB" id="C1MGX9"/>
<keyword evidence="3" id="KW-1185">Reference proteome</keyword>
<dbReference type="InterPro" id="IPR044970">
    <property type="entry name" value="CCB2"/>
</dbReference>